<proteinExistence type="predicted"/>
<organism evidence="1">
    <name type="scientific">Cacopsylla melanoneura</name>
    <dbReference type="NCBI Taxonomy" id="428564"/>
    <lineage>
        <taxon>Eukaryota</taxon>
        <taxon>Metazoa</taxon>
        <taxon>Ecdysozoa</taxon>
        <taxon>Arthropoda</taxon>
        <taxon>Hexapoda</taxon>
        <taxon>Insecta</taxon>
        <taxon>Pterygota</taxon>
        <taxon>Neoptera</taxon>
        <taxon>Paraneoptera</taxon>
        <taxon>Hemiptera</taxon>
        <taxon>Sternorrhyncha</taxon>
        <taxon>Psylloidea</taxon>
        <taxon>Psyllidae</taxon>
        <taxon>Psyllinae</taxon>
        <taxon>Cacopsylla</taxon>
    </lineage>
</organism>
<reference evidence="1" key="1">
    <citation type="submission" date="2021-05" db="EMBL/GenBank/DDBJ databases">
        <authorList>
            <person name="Alioto T."/>
            <person name="Alioto T."/>
            <person name="Gomez Garrido J."/>
        </authorList>
    </citation>
    <scope>NUCLEOTIDE SEQUENCE</scope>
</reference>
<name>A0A8D8U770_9HEMI</name>
<dbReference type="AlphaFoldDB" id="A0A8D8U770"/>
<evidence type="ECO:0000313" key="1">
    <source>
        <dbReference type="EMBL" id="CAG6697317.1"/>
    </source>
</evidence>
<sequence length="143" mass="16000">MFNPSKEVNAHMNVTSRGEDVVEEDTEVNTGQVGDWGVDAGGGRIFGIDGVVVKTFILPGHPPIKAELIRVVRHIHATSSIKVEDLQTKLDTTVALVRITVTVTRKRRESGHFGLGIRPFYLQGNRQIRMWIKINSIFQEIHC</sequence>
<accession>A0A8D8U770</accession>
<dbReference type="EMBL" id="HBUF01332926">
    <property type="protein sequence ID" value="CAG6697316.1"/>
    <property type="molecule type" value="Transcribed_RNA"/>
</dbReference>
<dbReference type="EMBL" id="HBUF01332927">
    <property type="protein sequence ID" value="CAG6697317.1"/>
    <property type="molecule type" value="Transcribed_RNA"/>
</dbReference>
<protein>
    <submittedName>
        <fullName evidence="1">Uncharacterized protein</fullName>
    </submittedName>
</protein>